<evidence type="ECO:0000313" key="7">
    <source>
        <dbReference type="EMBL" id="PNW83697.1"/>
    </source>
</evidence>
<evidence type="ECO:0000256" key="2">
    <source>
        <dbReference type="ARBA" id="ARBA00022729"/>
    </source>
</evidence>
<evidence type="ECO:0000256" key="5">
    <source>
        <dbReference type="SAM" id="MobiDB-lite"/>
    </source>
</evidence>
<dbReference type="AlphaFoldDB" id="A0A2K3DT53"/>
<dbReference type="KEGG" id="cre:CHLRE_05g239750v5"/>
<dbReference type="Pfam" id="PF00884">
    <property type="entry name" value="Sulfatase"/>
    <property type="match status" value="1"/>
</dbReference>
<dbReference type="FunFam" id="3.40.720.10:FF:000097">
    <property type="entry name" value="Predicted protein"/>
    <property type="match status" value="1"/>
</dbReference>
<dbReference type="PANTHER" id="PTHR43108:SF8">
    <property type="entry name" value="SD21168P"/>
    <property type="match status" value="1"/>
</dbReference>
<dbReference type="ExpressionAtlas" id="A0A2K3DT53">
    <property type="expression patterns" value="baseline"/>
</dbReference>
<dbReference type="RefSeq" id="XP_042924911.1">
    <property type="nucleotide sequence ID" value="XM_043062348.1"/>
</dbReference>
<protein>
    <recommendedName>
        <fullName evidence="6">Sulfatase N-terminal domain-containing protein</fullName>
    </recommendedName>
</protein>
<dbReference type="CDD" id="cd16147">
    <property type="entry name" value="G6S"/>
    <property type="match status" value="1"/>
</dbReference>
<accession>A0A2K3DT53</accession>
<dbReference type="EMBL" id="CM008966">
    <property type="protein sequence ID" value="PNW83697.1"/>
    <property type="molecule type" value="Genomic_DNA"/>
</dbReference>
<proteinExistence type="inferred from homology"/>
<keyword evidence="8" id="KW-1185">Reference proteome</keyword>
<evidence type="ECO:0000256" key="3">
    <source>
        <dbReference type="ARBA" id="ARBA00022801"/>
    </source>
</evidence>
<dbReference type="SUPFAM" id="SSF53649">
    <property type="entry name" value="Alkaline phosphatase-like"/>
    <property type="match status" value="1"/>
</dbReference>
<gene>
    <name evidence="7" type="ORF">CHLRE_05g239750v5</name>
</gene>
<reference evidence="7 8" key="1">
    <citation type="journal article" date="2007" name="Science">
        <title>The Chlamydomonas genome reveals the evolution of key animal and plant functions.</title>
        <authorList>
            <person name="Merchant S.S."/>
            <person name="Prochnik S.E."/>
            <person name="Vallon O."/>
            <person name="Harris E.H."/>
            <person name="Karpowicz S.J."/>
            <person name="Witman G.B."/>
            <person name="Terry A."/>
            <person name="Salamov A."/>
            <person name="Fritz-Laylin L.K."/>
            <person name="Marechal-Drouard L."/>
            <person name="Marshall W.F."/>
            <person name="Qu L.H."/>
            <person name="Nelson D.R."/>
            <person name="Sanderfoot A.A."/>
            <person name="Spalding M.H."/>
            <person name="Kapitonov V.V."/>
            <person name="Ren Q."/>
            <person name="Ferris P."/>
            <person name="Lindquist E."/>
            <person name="Shapiro H."/>
            <person name="Lucas S.M."/>
            <person name="Grimwood J."/>
            <person name="Schmutz J."/>
            <person name="Cardol P."/>
            <person name="Cerutti H."/>
            <person name="Chanfreau G."/>
            <person name="Chen C.L."/>
            <person name="Cognat V."/>
            <person name="Croft M.T."/>
            <person name="Dent R."/>
            <person name="Dutcher S."/>
            <person name="Fernandez E."/>
            <person name="Fukuzawa H."/>
            <person name="Gonzalez-Ballester D."/>
            <person name="Gonzalez-Halphen D."/>
            <person name="Hallmann A."/>
            <person name="Hanikenne M."/>
            <person name="Hippler M."/>
            <person name="Inwood W."/>
            <person name="Jabbari K."/>
            <person name="Kalanon M."/>
            <person name="Kuras R."/>
            <person name="Lefebvre P.A."/>
            <person name="Lemaire S.D."/>
            <person name="Lobanov A.V."/>
            <person name="Lohr M."/>
            <person name="Manuell A."/>
            <person name="Meier I."/>
            <person name="Mets L."/>
            <person name="Mittag M."/>
            <person name="Mittelmeier T."/>
            <person name="Moroney J.V."/>
            <person name="Moseley J."/>
            <person name="Napoli C."/>
            <person name="Nedelcu A.M."/>
            <person name="Niyogi K."/>
            <person name="Novoselov S.V."/>
            <person name="Paulsen I.T."/>
            <person name="Pazour G."/>
            <person name="Purton S."/>
            <person name="Ral J.P."/>
            <person name="Riano-Pachon D.M."/>
            <person name="Riekhof W."/>
            <person name="Rymarquis L."/>
            <person name="Schroda M."/>
            <person name="Stern D."/>
            <person name="Umen J."/>
            <person name="Willows R."/>
            <person name="Wilson N."/>
            <person name="Zimmer S.L."/>
            <person name="Allmer J."/>
            <person name="Balk J."/>
            <person name="Bisova K."/>
            <person name="Chen C.J."/>
            <person name="Elias M."/>
            <person name="Gendler K."/>
            <person name="Hauser C."/>
            <person name="Lamb M.R."/>
            <person name="Ledford H."/>
            <person name="Long J.C."/>
            <person name="Minagawa J."/>
            <person name="Page M.D."/>
            <person name="Pan J."/>
            <person name="Pootakham W."/>
            <person name="Roje S."/>
            <person name="Rose A."/>
            <person name="Stahlberg E."/>
            <person name="Terauchi A.M."/>
            <person name="Yang P."/>
            <person name="Ball S."/>
            <person name="Bowler C."/>
            <person name="Dieckmann C.L."/>
            <person name="Gladyshev V.N."/>
            <person name="Green P."/>
            <person name="Jorgensen R."/>
            <person name="Mayfield S."/>
            <person name="Mueller-Roeber B."/>
            <person name="Rajamani S."/>
            <person name="Sayre R.T."/>
            <person name="Brokstein P."/>
            <person name="Dubchak I."/>
            <person name="Goodstein D."/>
            <person name="Hornick L."/>
            <person name="Huang Y.W."/>
            <person name="Jhaveri J."/>
            <person name="Luo Y."/>
            <person name="Martinez D."/>
            <person name="Ngau W.C."/>
            <person name="Otillar B."/>
            <person name="Poliakov A."/>
            <person name="Porter A."/>
            <person name="Szajkowski L."/>
            <person name="Werner G."/>
            <person name="Zhou K."/>
            <person name="Grigoriev I.V."/>
            <person name="Rokhsar D.S."/>
            <person name="Grossman A.R."/>
        </authorList>
    </citation>
    <scope>NUCLEOTIDE SEQUENCE [LARGE SCALE GENOMIC DNA]</scope>
    <source>
        <strain evidence="8">CC-503</strain>
    </source>
</reference>
<dbReference type="GeneID" id="5723325"/>
<dbReference type="GO" id="GO:0005539">
    <property type="term" value="F:glycosaminoglycan binding"/>
    <property type="evidence" value="ECO:0000318"/>
    <property type="project" value="GO_Central"/>
</dbReference>
<dbReference type="InParanoid" id="A0A2K3DT53"/>
<dbReference type="STRING" id="3055.A0A2K3DT53"/>
<dbReference type="PROSITE" id="PS00523">
    <property type="entry name" value="SULFATASE_1"/>
    <property type="match status" value="1"/>
</dbReference>
<dbReference type="Proteomes" id="UP000006906">
    <property type="component" value="Chromosome 5"/>
</dbReference>
<dbReference type="PaxDb" id="3055-EDO99864"/>
<evidence type="ECO:0000313" key="8">
    <source>
        <dbReference type="Proteomes" id="UP000006906"/>
    </source>
</evidence>
<evidence type="ECO:0000256" key="4">
    <source>
        <dbReference type="ARBA" id="ARBA00023180"/>
    </source>
</evidence>
<feature type="compositionally biased region" description="Pro residues" evidence="5">
    <location>
        <begin position="414"/>
        <end position="435"/>
    </location>
</feature>
<dbReference type="Gramene" id="PNW83697">
    <property type="protein sequence ID" value="PNW83697"/>
    <property type="gene ID" value="CHLRE_05g239750v5"/>
</dbReference>
<dbReference type="InterPro" id="IPR017850">
    <property type="entry name" value="Alkaline_phosphatase_core_sf"/>
</dbReference>
<name>A0A2K3DT53_CHLRE</name>
<evidence type="ECO:0000256" key="1">
    <source>
        <dbReference type="ARBA" id="ARBA00008779"/>
    </source>
</evidence>
<dbReference type="Gene3D" id="3.40.720.10">
    <property type="entry name" value="Alkaline Phosphatase, subunit A"/>
    <property type="match status" value="1"/>
</dbReference>
<dbReference type="InterPro" id="IPR024607">
    <property type="entry name" value="Sulfatase_CS"/>
</dbReference>
<dbReference type="PROSITE" id="PS00149">
    <property type="entry name" value="SULFATASE_2"/>
    <property type="match status" value="1"/>
</dbReference>
<keyword evidence="4" id="KW-0325">Glycoprotein</keyword>
<dbReference type="InterPro" id="IPR000917">
    <property type="entry name" value="Sulfatase_N"/>
</dbReference>
<keyword evidence="3" id="KW-0378">Hydrolase</keyword>
<dbReference type="GO" id="GO:0008449">
    <property type="term" value="F:N-acetylglucosamine-6-sulfatase activity"/>
    <property type="evidence" value="ECO:0000318"/>
    <property type="project" value="GO_Central"/>
</dbReference>
<organism evidence="7 8">
    <name type="scientific">Chlamydomonas reinhardtii</name>
    <name type="common">Chlamydomonas smithii</name>
    <dbReference type="NCBI Taxonomy" id="3055"/>
    <lineage>
        <taxon>Eukaryota</taxon>
        <taxon>Viridiplantae</taxon>
        <taxon>Chlorophyta</taxon>
        <taxon>core chlorophytes</taxon>
        <taxon>Chlorophyceae</taxon>
        <taxon>CS clade</taxon>
        <taxon>Chlamydomonadales</taxon>
        <taxon>Chlamydomonadaceae</taxon>
        <taxon>Chlamydomonas</taxon>
    </lineage>
</organism>
<evidence type="ECO:0000259" key="6">
    <source>
        <dbReference type="Pfam" id="PF00884"/>
    </source>
</evidence>
<dbReference type="OrthoDB" id="96314at2759"/>
<comment type="similarity">
    <text evidence="1">Belongs to the sulfatase family.</text>
</comment>
<keyword evidence="2" id="KW-0732">Signal</keyword>
<feature type="domain" description="Sulfatase N-terminal" evidence="6">
    <location>
        <begin position="24"/>
        <end position="375"/>
    </location>
</feature>
<sequence>MLATVTLFQPGHAQRVAASPKSKPNIIFIMTDDQDYVLGSTDAKWMPSLDKYLRKQGMEVPNFVTSIASCCPSRTSFFTGKYCHTTNITSNGNLRGSVTKMMGQDLDHDYLPLWLQDAGYSTYMVGKFLNGFTYKAVKKFGCPKGWTVADPLIQDFTTDSEYEFSEDYPRAPNYMTNCQGEVQTYFGDYHEEVIRSKALTYLDDGAASGKPFFLYISTVAPHDAKGPGAYPQVPPAYRDLFPGVKAPRTGNWGKPVPAAVGFSKQTPNDFNVTDIDGRYRARLQSLRAVDDTIDAVMKRLACHGLLDNTVIMYTSDNGFKLGNHNMAQEKFTYFEEDVRVPFLMAGPGVPRGVYVPEVAAAMTDLTATIAHLAGATSGNISVDGAPLPLDRIAAAYPSPNQPGAPASPIRPVCPGLPPPSPQPPPSPPLPSPPPGKHGKAPKVPRPPNPPSKRGLLASMYDAGSGFDTVDMDAVDMRSEELSAQTGGGLRSLLQAGASGAPGQPYYGNWSNIQLIEAWLDGSMSNLAGKDYRVLRACSPFQAFGAPMDPRSGGHTCYKYVVLCNSRSLAGHGPVRQLFDLGRDAVELQDKFTQFKAPYNGIFKRLYDRLDAVLTVMSYCSGATCRNPFIVIHPDGSVTNLEQAMDVKFDDLYGGFKKFSYKRCALYYHPQNESADLRLVPEEYRTWLA</sequence>
<feature type="region of interest" description="Disordered" evidence="5">
    <location>
        <begin position="393"/>
        <end position="458"/>
    </location>
</feature>
<dbReference type="PANTHER" id="PTHR43108">
    <property type="entry name" value="N-ACETYLGLUCOSAMINE-6-SULFATASE FAMILY MEMBER"/>
    <property type="match status" value="1"/>
</dbReference>